<gene>
    <name evidence="3" type="ORF">PCAL00307_LOCUS803</name>
    <name evidence="4" type="ORF">PECAL_2P18240</name>
</gene>
<feature type="transmembrane region" description="Helical" evidence="2">
    <location>
        <begin position="34"/>
        <end position="53"/>
    </location>
</feature>
<reference evidence="3" key="1">
    <citation type="submission" date="2021-01" db="EMBL/GenBank/DDBJ databases">
        <authorList>
            <person name="Corre E."/>
            <person name="Pelletier E."/>
            <person name="Niang G."/>
            <person name="Scheremetjew M."/>
            <person name="Finn R."/>
            <person name="Kale V."/>
            <person name="Holt S."/>
            <person name="Cochrane G."/>
            <person name="Meng A."/>
            <person name="Brown T."/>
            <person name="Cohen L."/>
        </authorList>
    </citation>
    <scope>NUCLEOTIDE SEQUENCE</scope>
    <source>
        <strain evidence="3">CCMP1756</strain>
    </source>
</reference>
<dbReference type="EMBL" id="HBIW01000941">
    <property type="protein sequence ID" value="CAE0685369.1"/>
    <property type="molecule type" value="Transcribed_RNA"/>
</dbReference>
<keyword evidence="2" id="KW-1133">Transmembrane helix</keyword>
<dbReference type="OrthoDB" id="10267839at2759"/>
<keyword evidence="2" id="KW-0812">Transmembrane</keyword>
<evidence type="ECO:0000256" key="2">
    <source>
        <dbReference type="SAM" id="Phobius"/>
    </source>
</evidence>
<evidence type="ECO:0000313" key="3">
    <source>
        <dbReference type="EMBL" id="CAE0685369.1"/>
    </source>
</evidence>
<dbReference type="Proteomes" id="UP000789595">
    <property type="component" value="Unassembled WGS sequence"/>
</dbReference>
<feature type="compositionally biased region" description="Polar residues" evidence="1">
    <location>
        <begin position="250"/>
        <end position="260"/>
    </location>
</feature>
<dbReference type="AlphaFoldDB" id="A0A7S3ZK65"/>
<dbReference type="EMBL" id="CAKKNE010000002">
    <property type="protein sequence ID" value="CAH0368744.1"/>
    <property type="molecule type" value="Genomic_DNA"/>
</dbReference>
<protein>
    <submittedName>
        <fullName evidence="3">Uncharacterized protein</fullName>
    </submittedName>
</protein>
<keyword evidence="5" id="KW-1185">Reference proteome</keyword>
<evidence type="ECO:0000313" key="4">
    <source>
        <dbReference type="EMBL" id="CAH0368744.1"/>
    </source>
</evidence>
<feature type="transmembrane region" description="Helical" evidence="2">
    <location>
        <begin position="176"/>
        <end position="199"/>
    </location>
</feature>
<organism evidence="3">
    <name type="scientific">Pelagomonas calceolata</name>
    <dbReference type="NCBI Taxonomy" id="35677"/>
    <lineage>
        <taxon>Eukaryota</taxon>
        <taxon>Sar</taxon>
        <taxon>Stramenopiles</taxon>
        <taxon>Ochrophyta</taxon>
        <taxon>Pelagophyceae</taxon>
        <taxon>Pelagomonadales</taxon>
        <taxon>Pelagomonadaceae</taxon>
        <taxon>Pelagomonas</taxon>
    </lineage>
</organism>
<dbReference type="Pfam" id="PF19069">
    <property type="entry name" value="DUF5765"/>
    <property type="match status" value="1"/>
</dbReference>
<keyword evidence="2" id="KW-0472">Membrane</keyword>
<feature type="region of interest" description="Disordered" evidence="1">
    <location>
        <begin position="250"/>
        <end position="289"/>
    </location>
</feature>
<accession>A0A7S3ZK65</accession>
<proteinExistence type="predicted"/>
<evidence type="ECO:0000313" key="5">
    <source>
        <dbReference type="Proteomes" id="UP000789595"/>
    </source>
</evidence>
<reference evidence="4" key="2">
    <citation type="submission" date="2021-11" db="EMBL/GenBank/DDBJ databases">
        <authorList>
            <consortium name="Genoscope - CEA"/>
            <person name="William W."/>
        </authorList>
    </citation>
    <scope>NUCLEOTIDE SEQUENCE</scope>
</reference>
<dbReference type="InterPro" id="IPR043912">
    <property type="entry name" value="DUF5765"/>
</dbReference>
<evidence type="ECO:0000256" key="1">
    <source>
        <dbReference type="SAM" id="MobiDB-lite"/>
    </source>
</evidence>
<name>A0A7S3ZK65_9STRA</name>
<sequence>MCWNQQTSAAFTALGLAAAWAVHRATGNTKMTAAILFFCLMELLQSVQYFFIADRLGDPACFNKINQILTLVGYLHIQLQPYFTNLYLQAFRPSTGKAKKNEHVAWALVQKLCLAQCALGLSRVLLSPSLWDRSRLSAQEESYYAATRDWLEGPELCTYRGAVHLAWSIPLQRPGYFVPAMGLHAFLMFVPVLCIGGLAELDSVAFLMGTGPILSMYLTRNAHEQASIWCFFSTMQCAIGAASAVLQHRSASSKTPQNPYETRPRLKNTATPSKQPARRARKAVDYSED</sequence>